<evidence type="ECO:0000256" key="2">
    <source>
        <dbReference type="SAM" id="MobiDB-lite"/>
    </source>
</evidence>
<dbReference type="RefSeq" id="XP_013271667.1">
    <property type="nucleotide sequence ID" value="XM_013416213.1"/>
</dbReference>
<dbReference type="AlphaFoldDB" id="A0A0D2IN43"/>
<dbReference type="Proteomes" id="UP000053617">
    <property type="component" value="Unassembled WGS sequence"/>
</dbReference>
<dbReference type="OrthoDB" id="4157125at2759"/>
<feature type="compositionally biased region" description="Basic residues" evidence="2">
    <location>
        <begin position="492"/>
        <end position="506"/>
    </location>
</feature>
<feature type="region of interest" description="Disordered" evidence="2">
    <location>
        <begin position="441"/>
        <end position="506"/>
    </location>
</feature>
<dbReference type="EMBL" id="KN847478">
    <property type="protein sequence ID" value="KIX04531.1"/>
    <property type="molecule type" value="Genomic_DNA"/>
</dbReference>
<keyword evidence="4" id="KW-1185">Reference proteome</keyword>
<proteinExistence type="predicted"/>
<feature type="region of interest" description="Disordered" evidence="2">
    <location>
        <begin position="1"/>
        <end position="41"/>
    </location>
</feature>
<evidence type="ECO:0000313" key="3">
    <source>
        <dbReference type="EMBL" id="KIX04531.1"/>
    </source>
</evidence>
<name>A0A0D2IN43_9EURO</name>
<accession>A0A0D2IN43</accession>
<dbReference type="GeneID" id="25293472"/>
<protein>
    <submittedName>
        <fullName evidence="3">Rhinocladiella mackenziei CBS 650.93 unplaced genomic scaffold supercont1.4, whole genome shotgun sequence</fullName>
    </submittedName>
</protein>
<feature type="region of interest" description="Disordered" evidence="2">
    <location>
        <begin position="166"/>
        <end position="196"/>
    </location>
</feature>
<gene>
    <name evidence="3" type="ORF">Z518_05401</name>
</gene>
<dbReference type="HOGENOM" id="CLU_033823_0_0_1"/>
<sequence>MDDDPRYFTPMSPARRHSSSAEARDSLNLPSGILRQGSPNHDERRWTMLEQADNPVRFLHHLPYIKRQRQHLQRLRVRARDQRDEMRSTRRRLHHITSELLKATQDFSSTGQVSHDIAKQFQDLELVIKEMDSQEIDNDALESDLIPAEWKLKEAETALYDQILGTPASDMNGSDRESLLTPRTPHHSPPSHPAGLVMAQPRGATAKDRISALTSSDQEVRDRLAILEKDHAALLQHVAMRAEAGMPPDDYSQQLLDTFPQRRGQLWKELAHIAEQRSALEEAFPTNSPPPFKASDIFFGLDQFFGVDTNVSTQDSRPDGDEAMSLSLQSEDDETRADDIAPFLSQPVWDGLSHSPDSMQLDSVSHVLIPTFFWDVRDPVTDNFSNFISMWILRCLQSSWWSFVRFAFESGLDDKFSYKTIASYMKKTWFGPGVVPPRPLALSEKPESVNTSQLPYHDSFTRSPDSNLTQEQGWESHYPKRRHRSVDSAASRPRRGTGVHGRAKTQ</sequence>
<evidence type="ECO:0000256" key="1">
    <source>
        <dbReference type="SAM" id="Coils"/>
    </source>
</evidence>
<feature type="compositionally biased region" description="Polar residues" evidence="2">
    <location>
        <begin position="461"/>
        <end position="473"/>
    </location>
</feature>
<reference evidence="3 4" key="1">
    <citation type="submission" date="2015-01" db="EMBL/GenBank/DDBJ databases">
        <title>The Genome Sequence of Rhinocladiella mackenzie CBS 650.93.</title>
        <authorList>
            <consortium name="The Broad Institute Genomics Platform"/>
            <person name="Cuomo C."/>
            <person name="de Hoog S."/>
            <person name="Gorbushina A."/>
            <person name="Stielow B."/>
            <person name="Teixiera M."/>
            <person name="Abouelleil A."/>
            <person name="Chapman S.B."/>
            <person name="Priest M."/>
            <person name="Young S.K."/>
            <person name="Wortman J."/>
            <person name="Nusbaum C."/>
            <person name="Birren B."/>
        </authorList>
    </citation>
    <scope>NUCLEOTIDE SEQUENCE [LARGE SCALE GENOMIC DNA]</scope>
    <source>
        <strain evidence="3 4">CBS 650.93</strain>
    </source>
</reference>
<organism evidence="3 4">
    <name type="scientific">Rhinocladiella mackenziei CBS 650.93</name>
    <dbReference type="NCBI Taxonomy" id="1442369"/>
    <lineage>
        <taxon>Eukaryota</taxon>
        <taxon>Fungi</taxon>
        <taxon>Dikarya</taxon>
        <taxon>Ascomycota</taxon>
        <taxon>Pezizomycotina</taxon>
        <taxon>Eurotiomycetes</taxon>
        <taxon>Chaetothyriomycetidae</taxon>
        <taxon>Chaetothyriales</taxon>
        <taxon>Herpotrichiellaceae</taxon>
        <taxon>Rhinocladiella</taxon>
    </lineage>
</organism>
<feature type="coiled-coil region" evidence="1">
    <location>
        <begin position="65"/>
        <end position="92"/>
    </location>
</feature>
<keyword evidence="1" id="KW-0175">Coiled coil</keyword>
<dbReference type="VEuPathDB" id="FungiDB:Z518_05401"/>
<evidence type="ECO:0000313" key="4">
    <source>
        <dbReference type="Proteomes" id="UP000053617"/>
    </source>
</evidence>